<dbReference type="AlphaFoldDB" id="A0A0A9ERG2"/>
<proteinExistence type="predicted"/>
<reference evidence="1" key="2">
    <citation type="journal article" date="2015" name="Data Brief">
        <title>Shoot transcriptome of the giant reed, Arundo donax.</title>
        <authorList>
            <person name="Barrero R.A."/>
            <person name="Guerrero F.D."/>
            <person name="Moolhuijzen P."/>
            <person name="Goolsby J.A."/>
            <person name="Tidwell J."/>
            <person name="Bellgard S.E."/>
            <person name="Bellgard M.I."/>
        </authorList>
    </citation>
    <scope>NUCLEOTIDE SEQUENCE</scope>
    <source>
        <tissue evidence="1">Shoot tissue taken approximately 20 cm above the soil surface</tissue>
    </source>
</reference>
<sequence length="40" mass="4431">MHTVIVRAWHPSRLSCHTVVIPKVSLVSDQSTSHIHGDQA</sequence>
<protein>
    <submittedName>
        <fullName evidence="1">Uncharacterized protein</fullName>
    </submittedName>
</protein>
<reference evidence="1" key="1">
    <citation type="submission" date="2014-09" db="EMBL/GenBank/DDBJ databases">
        <authorList>
            <person name="Magalhaes I.L.F."/>
            <person name="Oliveira U."/>
            <person name="Santos F.R."/>
            <person name="Vidigal T.H.D.A."/>
            <person name="Brescovit A.D."/>
            <person name="Santos A.J."/>
        </authorList>
    </citation>
    <scope>NUCLEOTIDE SEQUENCE</scope>
    <source>
        <tissue evidence="1">Shoot tissue taken approximately 20 cm above the soil surface</tissue>
    </source>
</reference>
<accession>A0A0A9ERG2</accession>
<organism evidence="1">
    <name type="scientific">Arundo donax</name>
    <name type="common">Giant reed</name>
    <name type="synonym">Donax arundinaceus</name>
    <dbReference type="NCBI Taxonomy" id="35708"/>
    <lineage>
        <taxon>Eukaryota</taxon>
        <taxon>Viridiplantae</taxon>
        <taxon>Streptophyta</taxon>
        <taxon>Embryophyta</taxon>
        <taxon>Tracheophyta</taxon>
        <taxon>Spermatophyta</taxon>
        <taxon>Magnoliopsida</taxon>
        <taxon>Liliopsida</taxon>
        <taxon>Poales</taxon>
        <taxon>Poaceae</taxon>
        <taxon>PACMAD clade</taxon>
        <taxon>Arundinoideae</taxon>
        <taxon>Arundineae</taxon>
        <taxon>Arundo</taxon>
    </lineage>
</organism>
<dbReference type="EMBL" id="GBRH01195224">
    <property type="protein sequence ID" value="JAE02672.1"/>
    <property type="molecule type" value="Transcribed_RNA"/>
</dbReference>
<evidence type="ECO:0000313" key="1">
    <source>
        <dbReference type="EMBL" id="JAE02672.1"/>
    </source>
</evidence>
<name>A0A0A9ERG2_ARUDO</name>